<dbReference type="CDD" id="cd00082">
    <property type="entry name" value="HisKA"/>
    <property type="match status" value="1"/>
</dbReference>
<dbReference type="InterPro" id="IPR003661">
    <property type="entry name" value="HisK_dim/P_dom"/>
</dbReference>
<dbReference type="GO" id="GO:0005524">
    <property type="term" value="F:ATP binding"/>
    <property type="evidence" value="ECO:0007669"/>
    <property type="project" value="UniProtKB-KW"/>
</dbReference>
<dbReference type="AlphaFoldDB" id="W4LKI0"/>
<evidence type="ECO:0000256" key="7">
    <source>
        <dbReference type="ARBA" id="ARBA00022679"/>
    </source>
</evidence>
<dbReference type="EC" id="2.7.13.3" evidence="4"/>
<dbReference type="InterPro" id="IPR036890">
    <property type="entry name" value="HATPase_C_sf"/>
</dbReference>
<evidence type="ECO:0000256" key="3">
    <source>
        <dbReference type="ARBA" id="ARBA00004314"/>
    </source>
</evidence>
<evidence type="ECO:0000256" key="8">
    <source>
        <dbReference type="ARBA" id="ARBA00022741"/>
    </source>
</evidence>
<comment type="caution">
    <text evidence="15">The sequence shown here is derived from an EMBL/GenBank/DDBJ whole genome shotgun (WGS) entry which is preliminary data.</text>
</comment>
<keyword evidence="10" id="KW-0067">ATP-binding</keyword>
<keyword evidence="7" id="KW-0808">Transferase</keyword>
<protein>
    <recommendedName>
        <fullName evidence="4">histidine kinase</fullName>
        <ecNumber evidence="4">2.7.13.3</ecNumber>
    </recommendedName>
</protein>
<dbReference type="Pfam" id="PF02518">
    <property type="entry name" value="HATPase_c"/>
    <property type="match status" value="1"/>
</dbReference>
<evidence type="ECO:0000256" key="5">
    <source>
        <dbReference type="ARBA" id="ARBA00022475"/>
    </source>
</evidence>
<evidence type="ECO:0000259" key="14">
    <source>
        <dbReference type="PROSITE" id="PS50109"/>
    </source>
</evidence>
<evidence type="ECO:0000256" key="6">
    <source>
        <dbReference type="ARBA" id="ARBA00022553"/>
    </source>
</evidence>
<comment type="subcellular location">
    <subcellularLocation>
        <location evidence="2">Cell membrane</location>
    </subcellularLocation>
    <subcellularLocation>
        <location evidence="3">Membrane raft</location>
        <topology evidence="3">Multi-pass membrane protein</topology>
    </subcellularLocation>
</comment>
<dbReference type="Gene3D" id="3.30.565.10">
    <property type="entry name" value="Histidine kinase-like ATPase, C-terminal domain"/>
    <property type="match status" value="1"/>
</dbReference>
<keyword evidence="12" id="KW-0472">Membrane</keyword>
<evidence type="ECO:0000256" key="12">
    <source>
        <dbReference type="ARBA" id="ARBA00023136"/>
    </source>
</evidence>
<feature type="domain" description="Histidine kinase" evidence="14">
    <location>
        <begin position="48"/>
        <end position="267"/>
    </location>
</feature>
<dbReference type="SUPFAM" id="SSF55874">
    <property type="entry name" value="ATPase domain of HSP90 chaperone/DNA topoisomerase II/histidine kinase"/>
    <property type="match status" value="1"/>
</dbReference>
<keyword evidence="5" id="KW-1003">Cell membrane</keyword>
<evidence type="ECO:0000256" key="13">
    <source>
        <dbReference type="SAM" id="Coils"/>
    </source>
</evidence>
<dbReference type="PRINTS" id="PR00344">
    <property type="entry name" value="BCTRLSENSOR"/>
</dbReference>
<dbReference type="SMART" id="SM00388">
    <property type="entry name" value="HisKA"/>
    <property type="match status" value="1"/>
</dbReference>
<evidence type="ECO:0000256" key="1">
    <source>
        <dbReference type="ARBA" id="ARBA00000085"/>
    </source>
</evidence>
<sequence length="277" mass="30629">PLIEDYNETLEQRVADRTQALQEKNLELEVANRQILEATEHKTRFFNNMSHELRTPLDSIIGFSEVLQEQAFGDLTDKQEEYVGYILSSGSHLLRLINSLLDLAKIDAGMMNLHCEVLNLQPLLLRSLVMLQERAAERDIALSLDVADDVDTVFGDELRVQEILLNLLSNAVKFTPLGGKIGIRATRVAEWVRIEVWDTGIGIASEDQPLIFDEFQQVGQRGSANAAGTGLGLALTKKFVELHGGRITVKSRPGDGSTFTFSLPTTDAAWHTSGAVS</sequence>
<keyword evidence="8" id="KW-0547">Nucleotide-binding</keyword>
<keyword evidence="11" id="KW-0902">Two-component regulatory system</keyword>
<proteinExistence type="predicted"/>
<evidence type="ECO:0000256" key="2">
    <source>
        <dbReference type="ARBA" id="ARBA00004236"/>
    </source>
</evidence>
<dbReference type="PROSITE" id="PS50109">
    <property type="entry name" value="HIS_KIN"/>
    <property type="match status" value="1"/>
</dbReference>
<dbReference type="PATRIC" id="fig|1429439.4.peg.7166"/>
<dbReference type="FunFam" id="3.30.565.10:FF:000023">
    <property type="entry name" value="PAS domain-containing sensor histidine kinase"/>
    <property type="match status" value="1"/>
</dbReference>
<dbReference type="GO" id="GO:0000155">
    <property type="term" value="F:phosphorelay sensor kinase activity"/>
    <property type="evidence" value="ECO:0007669"/>
    <property type="project" value="InterPro"/>
</dbReference>
<keyword evidence="16" id="KW-1185">Reference proteome</keyword>
<name>W4LKI0_9BACT</name>
<feature type="non-terminal residue" evidence="15">
    <location>
        <position position="1"/>
    </location>
</feature>
<evidence type="ECO:0000256" key="9">
    <source>
        <dbReference type="ARBA" id="ARBA00022777"/>
    </source>
</evidence>
<dbReference type="EMBL" id="AZHX01001942">
    <property type="protein sequence ID" value="ETW98492.1"/>
    <property type="molecule type" value="Genomic_DNA"/>
</dbReference>
<dbReference type="PANTHER" id="PTHR43047:SF63">
    <property type="entry name" value="HISTIDINE KINASE"/>
    <property type="match status" value="1"/>
</dbReference>
<feature type="coiled-coil region" evidence="13">
    <location>
        <begin position="7"/>
        <end position="41"/>
    </location>
</feature>
<dbReference type="GO" id="GO:0009927">
    <property type="term" value="F:histidine phosphotransfer kinase activity"/>
    <property type="evidence" value="ECO:0007669"/>
    <property type="project" value="TreeGrafter"/>
</dbReference>
<keyword evidence="6" id="KW-0597">Phosphoprotein</keyword>
<evidence type="ECO:0000256" key="10">
    <source>
        <dbReference type="ARBA" id="ARBA00022840"/>
    </source>
</evidence>
<dbReference type="GO" id="GO:0045121">
    <property type="term" value="C:membrane raft"/>
    <property type="evidence" value="ECO:0007669"/>
    <property type="project" value="UniProtKB-SubCell"/>
</dbReference>
<dbReference type="GO" id="GO:0005886">
    <property type="term" value="C:plasma membrane"/>
    <property type="evidence" value="ECO:0007669"/>
    <property type="project" value="UniProtKB-SubCell"/>
</dbReference>
<dbReference type="Pfam" id="PF00512">
    <property type="entry name" value="HisKA"/>
    <property type="match status" value="1"/>
</dbReference>
<evidence type="ECO:0000313" key="16">
    <source>
        <dbReference type="Proteomes" id="UP000019140"/>
    </source>
</evidence>
<evidence type="ECO:0000256" key="11">
    <source>
        <dbReference type="ARBA" id="ARBA00023012"/>
    </source>
</evidence>
<dbReference type="PANTHER" id="PTHR43047">
    <property type="entry name" value="TWO-COMPONENT HISTIDINE PROTEIN KINASE"/>
    <property type="match status" value="1"/>
</dbReference>
<dbReference type="InterPro" id="IPR004358">
    <property type="entry name" value="Sig_transdc_His_kin-like_C"/>
</dbReference>
<dbReference type="FunFam" id="1.10.287.130:FF:000001">
    <property type="entry name" value="Two-component sensor histidine kinase"/>
    <property type="match status" value="1"/>
</dbReference>
<keyword evidence="9" id="KW-0418">Kinase</keyword>
<dbReference type="HOGENOM" id="CLU_1002865_0_0_7"/>
<organism evidence="15 16">
    <name type="scientific">Candidatus Entotheonella gemina</name>
    <dbReference type="NCBI Taxonomy" id="1429439"/>
    <lineage>
        <taxon>Bacteria</taxon>
        <taxon>Pseudomonadati</taxon>
        <taxon>Nitrospinota/Tectimicrobiota group</taxon>
        <taxon>Candidatus Tectimicrobiota</taxon>
        <taxon>Candidatus Entotheonellia</taxon>
        <taxon>Candidatus Entotheonellales</taxon>
        <taxon>Candidatus Entotheonellaceae</taxon>
        <taxon>Candidatus Entotheonella</taxon>
    </lineage>
</organism>
<dbReference type="InterPro" id="IPR003594">
    <property type="entry name" value="HATPase_dom"/>
</dbReference>
<dbReference type="InterPro" id="IPR005467">
    <property type="entry name" value="His_kinase_dom"/>
</dbReference>
<comment type="catalytic activity">
    <reaction evidence="1">
        <text>ATP + protein L-histidine = ADP + protein N-phospho-L-histidine.</text>
        <dbReference type="EC" id="2.7.13.3"/>
    </reaction>
</comment>
<dbReference type="InterPro" id="IPR036097">
    <property type="entry name" value="HisK_dim/P_sf"/>
</dbReference>
<dbReference type="SMART" id="SM00387">
    <property type="entry name" value="HATPase_c"/>
    <property type="match status" value="1"/>
</dbReference>
<gene>
    <name evidence="15" type="ORF">ETSY2_42740</name>
</gene>
<dbReference type="CDD" id="cd16922">
    <property type="entry name" value="HATPase_EvgS-ArcB-TorS-like"/>
    <property type="match status" value="1"/>
</dbReference>
<evidence type="ECO:0000256" key="4">
    <source>
        <dbReference type="ARBA" id="ARBA00012438"/>
    </source>
</evidence>
<reference evidence="15 16" key="1">
    <citation type="journal article" date="2014" name="Nature">
        <title>An environmental bacterial taxon with a large and distinct metabolic repertoire.</title>
        <authorList>
            <person name="Wilson M.C."/>
            <person name="Mori T."/>
            <person name="Ruckert C."/>
            <person name="Uria A.R."/>
            <person name="Helf M.J."/>
            <person name="Takada K."/>
            <person name="Gernert C."/>
            <person name="Steffens U.A."/>
            <person name="Heycke N."/>
            <person name="Schmitt S."/>
            <person name="Rinke C."/>
            <person name="Helfrich E.J."/>
            <person name="Brachmann A.O."/>
            <person name="Gurgui C."/>
            <person name="Wakimoto T."/>
            <person name="Kracht M."/>
            <person name="Crusemann M."/>
            <person name="Hentschel U."/>
            <person name="Abe I."/>
            <person name="Matsunaga S."/>
            <person name="Kalinowski J."/>
            <person name="Takeyama H."/>
            <person name="Piel J."/>
        </authorList>
    </citation>
    <scope>NUCLEOTIDE SEQUENCE [LARGE SCALE GENOMIC DNA]</scope>
    <source>
        <strain evidence="16">TSY2</strain>
    </source>
</reference>
<dbReference type="SUPFAM" id="SSF47384">
    <property type="entry name" value="Homodimeric domain of signal transducing histidine kinase"/>
    <property type="match status" value="1"/>
</dbReference>
<evidence type="ECO:0000313" key="15">
    <source>
        <dbReference type="EMBL" id="ETW98492.1"/>
    </source>
</evidence>
<accession>W4LKI0</accession>
<keyword evidence="13" id="KW-0175">Coiled coil</keyword>
<dbReference type="Proteomes" id="UP000019140">
    <property type="component" value="Unassembled WGS sequence"/>
</dbReference>
<dbReference type="Gene3D" id="1.10.287.130">
    <property type="match status" value="1"/>
</dbReference>